<feature type="region of interest" description="Disordered" evidence="1">
    <location>
        <begin position="159"/>
        <end position="194"/>
    </location>
</feature>
<protein>
    <submittedName>
        <fullName evidence="3">Uncharacterized protein</fullName>
    </submittedName>
</protein>
<dbReference type="STRING" id="313628.LNTAR_22479"/>
<keyword evidence="2" id="KW-0732">Signal</keyword>
<feature type="signal peptide" evidence="2">
    <location>
        <begin position="1"/>
        <end position="18"/>
    </location>
</feature>
<dbReference type="AlphaFoldDB" id="A6DG87"/>
<evidence type="ECO:0000256" key="2">
    <source>
        <dbReference type="SAM" id="SignalP"/>
    </source>
</evidence>
<sequence>MKKMFCLIIFLLTSNIYSVEVASAVASPAKKKSWEENIAPVIDGDLETHWEKKCDYKIELVLQLSNAVDLESMTIIWGNAVPKDLEVKFKTNGRKKLSGPRYLEKNDSSPDNFDLTEFNVKTRRIHVFISPREDTQLVSIKEIIINNVAVDSNISDKKTSKKSSIKVAESEVEIDSKNNEKNKDLDSKKTKEVEDDVKKIEKTDKKILI</sequence>
<comment type="caution">
    <text evidence="3">The sequence shown here is derived from an EMBL/GenBank/DDBJ whole genome shotgun (WGS) entry which is preliminary data.</text>
</comment>
<name>A6DG87_9BACT</name>
<feature type="compositionally biased region" description="Basic and acidic residues" evidence="1">
    <location>
        <begin position="174"/>
        <end position="194"/>
    </location>
</feature>
<organism evidence="3 4">
    <name type="scientific">Lentisphaera araneosa HTCC2155</name>
    <dbReference type="NCBI Taxonomy" id="313628"/>
    <lineage>
        <taxon>Bacteria</taxon>
        <taxon>Pseudomonadati</taxon>
        <taxon>Lentisphaerota</taxon>
        <taxon>Lentisphaeria</taxon>
        <taxon>Lentisphaerales</taxon>
        <taxon>Lentisphaeraceae</taxon>
        <taxon>Lentisphaera</taxon>
    </lineage>
</organism>
<gene>
    <name evidence="3" type="ORF">LNTAR_22479</name>
</gene>
<dbReference type="RefSeq" id="WP_007276934.1">
    <property type="nucleotide sequence ID" value="NZ_ABCK01000002.1"/>
</dbReference>
<evidence type="ECO:0000313" key="4">
    <source>
        <dbReference type="Proteomes" id="UP000004947"/>
    </source>
</evidence>
<dbReference type="EMBL" id="ABCK01000002">
    <property type="protein sequence ID" value="EDM29204.1"/>
    <property type="molecule type" value="Genomic_DNA"/>
</dbReference>
<evidence type="ECO:0000313" key="3">
    <source>
        <dbReference type="EMBL" id="EDM29204.1"/>
    </source>
</evidence>
<reference evidence="3 4" key="1">
    <citation type="journal article" date="2010" name="J. Bacteriol.">
        <title>Genome sequence of Lentisphaera araneosa HTCC2155T, the type species of the order Lentisphaerales in the phylum Lentisphaerae.</title>
        <authorList>
            <person name="Thrash J.C."/>
            <person name="Cho J.C."/>
            <person name="Vergin K.L."/>
            <person name="Morris R.M."/>
            <person name="Giovannoni S.J."/>
        </authorList>
    </citation>
    <scope>NUCLEOTIDE SEQUENCE [LARGE SCALE GENOMIC DNA]</scope>
    <source>
        <strain evidence="3 4">HTCC2155</strain>
    </source>
</reference>
<proteinExistence type="predicted"/>
<feature type="chain" id="PRO_5002694306" evidence="2">
    <location>
        <begin position="19"/>
        <end position="209"/>
    </location>
</feature>
<dbReference type="SUPFAM" id="SSF49785">
    <property type="entry name" value="Galactose-binding domain-like"/>
    <property type="match status" value="1"/>
</dbReference>
<dbReference type="Proteomes" id="UP000004947">
    <property type="component" value="Unassembled WGS sequence"/>
</dbReference>
<evidence type="ECO:0000256" key="1">
    <source>
        <dbReference type="SAM" id="MobiDB-lite"/>
    </source>
</evidence>
<dbReference type="InterPro" id="IPR008979">
    <property type="entry name" value="Galactose-bd-like_sf"/>
</dbReference>
<dbReference type="Gene3D" id="2.60.120.260">
    <property type="entry name" value="Galactose-binding domain-like"/>
    <property type="match status" value="1"/>
</dbReference>
<accession>A6DG87</accession>
<keyword evidence="4" id="KW-1185">Reference proteome</keyword>